<dbReference type="AlphaFoldDB" id="A0A4Y2RVZ1"/>
<proteinExistence type="predicted"/>
<accession>A0A4Y2RVZ1</accession>
<feature type="region of interest" description="Disordered" evidence="1">
    <location>
        <begin position="1"/>
        <end position="60"/>
    </location>
</feature>
<evidence type="ECO:0000313" key="3">
    <source>
        <dbReference type="EMBL" id="GBN79130.1"/>
    </source>
</evidence>
<gene>
    <name evidence="3" type="ORF">AVEN_30873_1</name>
</gene>
<evidence type="ECO:0000313" key="4">
    <source>
        <dbReference type="Proteomes" id="UP000499080"/>
    </source>
</evidence>
<dbReference type="PANTHER" id="PTHR45786">
    <property type="entry name" value="DNA BINDING PROTEIN-LIKE"/>
    <property type="match status" value="1"/>
</dbReference>
<feature type="compositionally biased region" description="Polar residues" evidence="1">
    <location>
        <begin position="46"/>
        <end position="60"/>
    </location>
</feature>
<reference evidence="3 4" key="1">
    <citation type="journal article" date="2019" name="Sci. Rep.">
        <title>Orb-weaving spider Araneus ventricosus genome elucidates the spidroin gene catalogue.</title>
        <authorList>
            <person name="Kono N."/>
            <person name="Nakamura H."/>
            <person name="Ohtoshi R."/>
            <person name="Moran D.A.P."/>
            <person name="Shinohara A."/>
            <person name="Yoshida Y."/>
            <person name="Fujiwara M."/>
            <person name="Mori M."/>
            <person name="Tomita M."/>
            <person name="Arakawa K."/>
        </authorList>
    </citation>
    <scope>NUCLEOTIDE SEQUENCE [LARGE SCALE GENOMIC DNA]</scope>
</reference>
<keyword evidence="4" id="KW-1185">Reference proteome</keyword>
<name>A0A4Y2RVZ1_ARAVE</name>
<sequence>MNSLRTSEYNLRRREKRARESLDERFQRRSARNVADRLRRGRARSDQQMANRVNSQSETNVSEHDCGMMTEICNFCQALDWRNELNFSNKYTKCCHDGKVRLPNLAETPDLLKELLTNNSLEARNYQQHIREYNAALAFASMGAEVKSTPSNGPYCFRIHGQIYHRIAPLYSNERFKIGYGHLYIFDASEANSRRLENNPSCLSSVMEKLDALLRTINLMLLIQSNPTVNVKMIFMEYPDLDMRRYNAPTSRTEVAAIFVGDDGEPPANRDICIYPIGEGCKNISPLNQCNDPMVYPLLFLEGNRQYVVDAYVKTEGSRLNYIRLNQKDLRVEFYRGLLDALTNRASNNNLRVGKLVILPSSFQGSPRSMQQNYQDAMAMVRKFGRPDLFVTFTCNPSWPEILNALQGRERPENRPDSVVRVFKMKLSELLDDLIKRKVFGCVTSYIYFTEFQKRGLPHCHILLTLDSSSKIRTKDDIDKFVSAELPNINVNRRLFEIVTKCMVHGPCGILNPKAPCMKDGECSKQFPKAFREETEDIVNGYPVYKRRCIEPVRVGKHYIDNRWIVPYNPWLSKKSTRQCR</sequence>
<feature type="compositionally biased region" description="Basic and acidic residues" evidence="1">
    <location>
        <begin position="17"/>
        <end position="27"/>
    </location>
</feature>
<feature type="domain" description="Helitron helicase-like" evidence="2">
    <location>
        <begin position="304"/>
        <end position="464"/>
    </location>
</feature>
<dbReference type="InterPro" id="IPR025476">
    <property type="entry name" value="Helitron_helicase-like"/>
</dbReference>
<protein>
    <recommendedName>
        <fullName evidence="2">Helitron helicase-like domain-containing protein</fullName>
    </recommendedName>
</protein>
<dbReference type="Pfam" id="PF14214">
    <property type="entry name" value="Helitron_like_N"/>
    <property type="match status" value="1"/>
</dbReference>
<organism evidence="3 4">
    <name type="scientific">Araneus ventricosus</name>
    <name type="common">Orbweaver spider</name>
    <name type="synonym">Epeira ventricosa</name>
    <dbReference type="NCBI Taxonomy" id="182803"/>
    <lineage>
        <taxon>Eukaryota</taxon>
        <taxon>Metazoa</taxon>
        <taxon>Ecdysozoa</taxon>
        <taxon>Arthropoda</taxon>
        <taxon>Chelicerata</taxon>
        <taxon>Arachnida</taxon>
        <taxon>Araneae</taxon>
        <taxon>Araneomorphae</taxon>
        <taxon>Entelegynae</taxon>
        <taxon>Araneoidea</taxon>
        <taxon>Araneidae</taxon>
        <taxon>Araneus</taxon>
    </lineage>
</organism>
<dbReference type="EMBL" id="BGPR01018428">
    <property type="protein sequence ID" value="GBN79130.1"/>
    <property type="molecule type" value="Genomic_DNA"/>
</dbReference>
<dbReference type="Proteomes" id="UP000499080">
    <property type="component" value="Unassembled WGS sequence"/>
</dbReference>
<feature type="non-terminal residue" evidence="3">
    <location>
        <position position="581"/>
    </location>
</feature>
<dbReference type="PANTHER" id="PTHR45786:SF74">
    <property type="entry name" value="ATP-DEPENDENT DNA HELICASE"/>
    <property type="match status" value="1"/>
</dbReference>
<evidence type="ECO:0000256" key="1">
    <source>
        <dbReference type="SAM" id="MobiDB-lite"/>
    </source>
</evidence>
<comment type="caution">
    <text evidence="3">The sequence shown here is derived from an EMBL/GenBank/DDBJ whole genome shotgun (WGS) entry which is preliminary data.</text>
</comment>
<evidence type="ECO:0000259" key="2">
    <source>
        <dbReference type="Pfam" id="PF14214"/>
    </source>
</evidence>